<dbReference type="AlphaFoldDB" id="A0AAD9B0B6"/>
<accession>A0AAD9B0B6</accession>
<feature type="region of interest" description="Disordered" evidence="1">
    <location>
        <begin position="122"/>
        <end position="145"/>
    </location>
</feature>
<name>A0AAD9B0B6_9PEZI</name>
<dbReference type="EMBL" id="JAQOWY010000007">
    <property type="protein sequence ID" value="KAK1856580.1"/>
    <property type="molecule type" value="Genomic_DNA"/>
</dbReference>
<reference evidence="2" key="1">
    <citation type="submission" date="2023-01" db="EMBL/GenBank/DDBJ databases">
        <title>Colletotrichum chrysophilum M932 genome sequence.</title>
        <authorList>
            <person name="Baroncelli R."/>
        </authorList>
    </citation>
    <scope>NUCLEOTIDE SEQUENCE</scope>
    <source>
        <strain evidence="2">M932</strain>
    </source>
</reference>
<protein>
    <submittedName>
        <fullName evidence="2">Uncharacterized protein</fullName>
    </submittedName>
</protein>
<keyword evidence="3" id="KW-1185">Reference proteome</keyword>
<evidence type="ECO:0000313" key="3">
    <source>
        <dbReference type="Proteomes" id="UP001243330"/>
    </source>
</evidence>
<feature type="compositionally biased region" description="Basic and acidic residues" evidence="1">
    <location>
        <begin position="126"/>
        <end position="142"/>
    </location>
</feature>
<organism evidence="2 3">
    <name type="scientific">Colletotrichum chrysophilum</name>
    <dbReference type="NCBI Taxonomy" id="1836956"/>
    <lineage>
        <taxon>Eukaryota</taxon>
        <taxon>Fungi</taxon>
        <taxon>Dikarya</taxon>
        <taxon>Ascomycota</taxon>
        <taxon>Pezizomycotina</taxon>
        <taxon>Sordariomycetes</taxon>
        <taxon>Hypocreomycetidae</taxon>
        <taxon>Glomerellales</taxon>
        <taxon>Glomerellaceae</taxon>
        <taxon>Colletotrichum</taxon>
        <taxon>Colletotrichum gloeosporioides species complex</taxon>
    </lineage>
</organism>
<sequence>MNAVEGEQSWTIKVSCNSHFKSPIARLCDACESKTEYNLVGALEHLHAGREYTQSPGHQIPATPHEDPCIAWLQNAKPGEKGPAFDTLMEDMRIFLRDLLRILHLCRQLRYFFARPGNLPEDDLPNEVKRDQQSQKPERSNHQAEAPGLPTSIVLAFEKIVLLFSVRARMALLTLREKENMGHRQNVCKTRYVSTVDTALRRLETAREDLINGIAAKNLSSGRLDAVGGEYIAAMAMANVQTGAFRISAGPQVPIHKAQAQTMSLDLIAFYTAHLNALDFKTNQHPHRRAFVAIRALEEELQALRYLNITQWHCLDNSKRVSDPTSFRVVDRERNARFSLEKKAVERAKADRRREGNELLTMLHRAGDLRAKVKESIEVLDEGHWNVLRVFTLYTLLFLPL</sequence>
<evidence type="ECO:0000313" key="2">
    <source>
        <dbReference type="EMBL" id="KAK1856580.1"/>
    </source>
</evidence>
<dbReference type="Proteomes" id="UP001243330">
    <property type="component" value="Unassembled WGS sequence"/>
</dbReference>
<gene>
    <name evidence="2" type="ORF">CCHR01_00759</name>
</gene>
<proteinExistence type="predicted"/>
<comment type="caution">
    <text evidence="2">The sequence shown here is derived from an EMBL/GenBank/DDBJ whole genome shotgun (WGS) entry which is preliminary data.</text>
</comment>
<evidence type="ECO:0000256" key="1">
    <source>
        <dbReference type="SAM" id="MobiDB-lite"/>
    </source>
</evidence>